<evidence type="ECO:0000259" key="2">
    <source>
        <dbReference type="Pfam" id="PF22939"/>
    </source>
</evidence>
<dbReference type="HOGENOM" id="CLU_000288_34_2_1"/>
<dbReference type="RefSeq" id="XP_013262017.1">
    <property type="nucleotide sequence ID" value="XM_013406563.1"/>
</dbReference>
<dbReference type="SUPFAM" id="SSF52540">
    <property type="entry name" value="P-loop containing nucleoside triphosphate hydrolases"/>
    <property type="match status" value="1"/>
</dbReference>
<dbReference type="Gene3D" id="3.40.50.300">
    <property type="entry name" value="P-loop containing nucleotide triphosphate hydrolases"/>
    <property type="match status" value="1"/>
</dbReference>
<dbReference type="Pfam" id="PF22939">
    <property type="entry name" value="WHD_GPIID"/>
    <property type="match status" value="1"/>
</dbReference>
<name>A0A072PI52_9EURO</name>
<dbReference type="SUPFAM" id="SSF48403">
    <property type="entry name" value="Ankyrin repeat"/>
    <property type="match status" value="1"/>
</dbReference>
<dbReference type="InterPro" id="IPR036770">
    <property type="entry name" value="Ankyrin_rpt-contain_sf"/>
</dbReference>
<evidence type="ECO:0000256" key="1">
    <source>
        <dbReference type="ARBA" id="ARBA00022737"/>
    </source>
</evidence>
<evidence type="ECO:0000313" key="5">
    <source>
        <dbReference type="Proteomes" id="UP000027920"/>
    </source>
</evidence>
<dbReference type="GO" id="GO:0009116">
    <property type="term" value="P:nucleoside metabolic process"/>
    <property type="evidence" value="ECO:0007669"/>
    <property type="project" value="InterPro"/>
</dbReference>
<accession>A0A072PI52</accession>
<dbReference type="Pfam" id="PF24883">
    <property type="entry name" value="NPHP3_N"/>
    <property type="match status" value="1"/>
</dbReference>
<comment type="caution">
    <text evidence="4">The sequence shown here is derived from an EMBL/GenBank/DDBJ whole genome shotgun (WGS) entry which is preliminary data.</text>
</comment>
<dbReference type="Gene3D" id="1.25.40.20">
    <property type="entry name" value="Ankyrin repeat-containing domain"/>
    <property type="match status" value="1"/>
</dbReference>
<keyword evidence="5" id="KW-1185">Reference proteome</keyword>
<dbReference type="PANTHER" id="PTHR10039:SF15">
    <property type="entry name" value="NACHT DOMAIN-CONTAINING PROTEIN"/>
    <property type="match status" value="1"/>
</dbReference>
<dbReference type="InterPro" id="IPR054471">
    <property type="entry name" value="GPIID_WHD"/>
</dbReference>
<dbReference type="STRING" id="1182545.A0A072PI52"/>
<proteinExistence type="predicted"/>
<sequence>MSTNGNGEVDVNVDRSDCFERTEALDKPPRALLTALTKLQTHHDLHGAQTSSYLEGTAARYPRLASKYLRHTSFKDILFPPDVTHVKRPLTDYANNDDAEEDAEEDCRFCDMEKPVARKPRDMRVHYRLIATGNQAIKTGPFRDKLKNDLEDELLCFEMEAAGLLHHFPCMTHKNKRWQEHAAAVAAAFAKELLEFVRSQDIAAERAVKDVLHDILDNTSTIKDATTQVTTKLHKDEDIEVLNWVSAAEYNLELSSFLHDRQPETDEWFLNLPEYQAWLQSKQQTSFCPGIPGAGKTVITAMVIHDLNARYHKGPSIGIAYICCNSKKQQHIQKPDGLLASLLKQLSQNRYVLPEAVKTLYEVHALGKSRPSAQELSAALRSVVSIHSRVFLVVVSLNECDVSNGHRTRFINELLELGTNHGVNVLATSRYIPQITETFRGRPNLEIYAHEDDILKFVEGQRFRFPDLVSSDNQLLREIHGRIVDSVQGMFLLARLYVDSLVGKISPTDMRNALLMLPTGSDAYDYAYDATMERICGQVADHGTLALNTLLWVTCSMRPLTVPELQHALAVELGKVELDLGKLSPIKIITSVCAGPVIVDENTSIVRLVYYTAQEYFERTQGQWFPGVESIITSICTTYLSFSVFGKGPCITEAEFDDQLISYPLYCYASNNWGHHARYSTALDPGVLEFLFKAAQVEASTQILTMDKVYIERDLSRYSQYYVRQMTGLHVAAYFGLEQLVGDLLRREVRTNAKDCRGGTPLWWAAKRGHKGSGRTIAQKL</sequence>
<dbReference type="AlphaFoldDB" id="A0A072PI52"/>
<protein>
    <submittedName>
        <fullName evidence="4">Uncharacterized protein</fullName>
    </submittedName>
</protein>
<dbReference type="PANTHER" id="PTHR10039">
    <property type="entry name" value="AMELOGENIN"/>
    <property type="match status" value="1"/>
</dbReference>
<dbReference type="EMBL" id="AMGV01000003">
    <property type="protein sequence ID" value="KEF59427.1"/>
    <property type="molecule type" value="Genomic_DNA"/>
</dbReference>
<dbReference type="InterPro" id="IPR027417">
    <property type="entry name" value="P-loop_NTPase"/>
</dbReference>
<dbReference type="VEuPathDB" id="FungiDB:A1O9_04271"/>
<feature type="domain" description="GPI inositol-deacylase winged helix" evidence="2">
    <location>
        <begin position="544"/>
        <end position="617"/>
    </location>
</feature>
<dbReference type="InterPro" id="IPR035994">
    <property type="entry name" value="Nucleoside_phosphorylase_sf"/>
</dbReference>
<dbReference type="GeneID" id="25279204"/>
<dbReference type="Gene3D" id="3.40.50.1580">
    <property type="entry name" value="Nucleoside phosphorylase domain"/>
    <property type="match status" value="1"/>
</dbReference>
<dbReference type="InterPro" id="IPR056884">
    <property type="entry name" value="NPHP3-like_N"/>
</dbReference>
<keyword evidence="1" id="KW-0677">Repeat</keyword>
<dbReference type="SUPFAM" id="SSF53167">
    <property type="entry name" value="Purine and uridine phosphorylases"/>
    <property type="match status" value="1"/>
</dbReference>
<feature type="domain" description="Nephrocystin 3-like N-terminal" evidence="3">
    <location>
        <begin position="265"/>
        <end position="430"/>
    </location>
</feature>
<evidence type="ECO:0000313" key="4">
    <source>
        <dbReference type="EMBL" id="KEF59427.1"/>
    </source>
</evidence>
<evidence type="ECO:0000259" key="3">
    <source>
        <dbReference type="Pfam" id="PF24883"/>
    </source>
</evidence>
<dbReference type="GO" id="GO:0003824">
    <property type="term" value="F:catalytic activity"/>
    <property type="evidence" value="ECO:0007669"/>
    <property type="project" value="InterPro"/>
</dbReference>
<organism evidence="4 5">
    <name type="scientific">Exophiala aquamarina CBS 119918</name>
    <dbReference type="NCBI Taxonomy" id="1182545"/>
    <lineage>
        <taxon>Eukaryota</taxon>
        <taxon>Fungi</taxon>
        <taxon>Dikarya</taxon>
        <taxon>Ascomycota</taxon>
        <taxon>Pezizomycotina</taxon>
        <taxon>Eurotiomycetes</taxon>
        <taxon>Chaetothyriomycetidae</taxon>
        <taxon>Chaetothyriales</taxon>
        <taxon>Herpotrichiellaceae</taxon>
        <taxon>Exophiala</taxon>
    </lineage>
</organism>
<dbReference type="OrthoDB" id="4120634at2759"/>
<reference evidence="4 5" key="1">
    <citation type="submission" date="2013-03" db="EMBL/GenBank/DDBJ databases">
        <title>The Genome Sequence of Exophiala aquamarina CBS 119918.</title>
        <authorList>
            <consortium name="The Broad Institute Genomics Platform"/>
            <person name="Cuomo C."/>
            <person name="de Hoog S."/>
            <person name="Gorbushina A."/>
            <person name="Walker B."/>
            <person name="Young S.K."/>
            <person name="Zeng Q."/>
            <person name="Gargeya S."/>
            <person name="Fitzgerald M."/>
            <person name="Haas B."/>
            <person name="Abouelleil A."/>
            <person name="Allen A.W."/>
            <person name="Alvarado L."/>
            <person name="Arachchi H.M."/>
            <person name="Berlin A.M."/>
            <person name="Chapman S.B."/>
            <person name="Gainer-Dewar J."/>
            <person name="Goldberg J."/>
            <person name="Griggs A."/>
            <person name="Gujja S."/>
            <person name="Hansen M."/>
            <person name="Howarth C."/>
            <person name="Imamovic A."/>
            <person name="Ireland A."/>
            <person name="Larimer J."/>
            <person name="McCowan C."/>
            <person name="Murphy C."/>
            <person name="Pearson M."/>
            <person name="Poon T.W."/>
            <person name="Priest M."/>
            <person name="Roberts A."/>
            <person name="Saif S."/>
            <person name="Shea T."/>
            <person name="Sisk P."/>
            <person name="Sykes S."/>
            <person name="Wortman J."/>
            <person name="Nusbaum C."/>
            <person name="Birren B."/>
        </authorList>
    </citation>
    <scope>NUCLEOTIDE SEQUENCE [LARGE SCALE GENOMIC DNA]</scope>
    <source>
        <strain evidence="4 5">CBS 119918</strain>
    </source>
</reference>
<dbReference type="Proteomes" id="UP000027920">
    <property type="component" value="Unassembled WGS sequence"/>
</dbReference>
<gene>
    <name evidence="4" type="ORF">A1O9_04271</name>
</gene>